<dbReference type="PANTHER" id="PTHR30349">
    <property type="entry name" value="PHAGE INTEGRASE-RELATED"/>
    <property type="match status" value="1"/>
</dbReference>
<dbReference type="PROSITE" id="PS51900">
    <property type="entry name" value="CB"/>
    <property type="match status" value="1"/>
</dbReference>
<dbReference type="GO" id="GO:0005737">
    <property type="term" value="C:cytoplasm"/>
    <property type="evidence" value="ECO:0007669"/>
    <property type="project" value="UniProtKB-SubCell"/>
</dbReference>
<keyword evidence="2 9" id="KW-0963">Cytoplasm</keyword>
<evidence type="ECO:0000256" key="3">
    <source>
        <dbReference type="ARBA" id="ARBA00022618"/>
    </source>
</evidence>
<dbReference type="Proteomes" id="UP000292423">
    <property type="component" value="Unassembled WGS sequence"/>
</dbReference>
<feature type="active site" description="O-(3'-phospho-DNA)-tyrosine intermediate" evidence="9">
    <location>
        <position position="288"/>
    </location>
</feature>
<dbReference type="Pfam" id="PF00589">
    <property type="entry name" value="Phage_integrase"/>
    <property type="match status" value="1"/>
</dbReference>
<evidence type="ECO:0000256" key="2">
    <source>
        <dbReference type="ARBA" id="ARBA00022490"/>
    </source>
</evidence>
<keyword evidence="5 9" id="KW-0229">DNA integration</keyword>
<proteinExistence type="inferred from homology"/>
<sequence length="310" mass="35154">MSGAKEVSSLEAPVEAWLRALQTRQVSAHTLAAYRRDIVKIQRFLAESGCTDWAELDRDRLTRFISPLLGTNALLPASVQRLLSSLRSLYDWLNAQGLVSHNPARTFSIKRPPRELPHVMESDLINALLDAPAPEETEAARRWKRDRAVMELLYSSGLRVSELSHVRFEDYDASGGLVTVLGKGRKTRVVPVGRKAREAIADWLPVRAHYARPDSERWLFLNTRGDRLGERSIQRALEEQALRAGIPQHLHPHLLRHCFASHLLESSQDLRAVQELLGHASISTTQIYTHLDFGHLSRVYDQAHPRARKQ</sequence>
<dbReference type="RefSeq" id="WP_242610203.1">
    <property type="nucleotide sequence ID" value="NZ_SHKX01000011.1"/>
</dbReference>
<dbReference type="InterPro" id="IPR023009">
    <property type="entry name" value="Tyrosine_recombinase_XerC/XerD"/>
</dbReference>
<comment type="caution">
    <text evidence="12">The sequence shown here is derived from an EMBL/GenBank/DDBJ whole genome shotgun (WGS) entry which is preliminary data.</text>
</comment>
<dbReference type="CDD" id="cd00798">
    <property type="entry name" value="INT_XerDC_C"/>
    <property type="match status" value="1"/>
</dbReference>
<dbReference type="InterPro" id="IPR002104">
    <property type="entry name" value="Integrase_catalytic"/>
</dbReference>
<comment type="similarity">
    <text evidence="9">Belongs to the 'phage' integrase family. XerC subfamily.</text>
</comment>
<evidence type="ECO:0000256" key="1">
    <source>
        <dbReference type="ARBA" id="ARBA00004496"/>
    </source>
</evidence>
<dbReference type="Gene3D" id="1.10.150.130">
    <property type="match status" value="1"/>
</dbReference>
<dbReference type="GO" id="GO:0009037">
    <property type="term" value="F:tyrosine-based site-specific recombinase activity"/>
    <property type="evidence" value="ECO:0007669"/>
    <property type="project" value="UniProtKB-UniRule"/>
</dbReference>
<reference evidence="12 13" key="1">
    <citation type="submission" date="2019-02" db="EMBL/GenBank/DDBJ databases">
        <title>Genomic Encyclopedia of Type Strains, Phase IV (KMG-IV): sequencing the most valuable type-strain genomes for metagenomic binning, comparative biology and taxonomic classification.</title>
        <authorList>
            <person name="Goeker M."/>
        </authorList>
    </citation>
    <scope>NUCLEOTIDE SEQUENCE [LARGE SCALE GENOMIC DNA]</scope>
    <source>
        <strain evidence="12 13">DSM 105135</strain>
    </source>
</reference>
<keyword evidence="13" id="KW-1185">Reference proteome</keyword>
<dbReference type="NCBIfam" id="NF001399">
    <property type="entry name" value="PRK00283.1"/>
    <property type="match status" value="1"/>
</dbReference>
<keyword evidence="8 9" id="KW-0131">Cell cycle</keyword>
<feature type="active site" evidence="9">
    <location>
        <position position="279"/>
    </location>
</feature>
<dbReference type="InterPro" id="IPR004107">
    <property type="entry name" value="Integrase_SAM-like_N"/>
</dbReference>
<evidence type="ECO:0000256" key="6">
    <source>
        <dbReference type="ARBA" id="ARBA00023125"/>
    </source>
</evidence>
<keyword evidence="7 9" id="KW-0233">DNA recombination</keyword>
<evidence type="ECO:0000256" key="9">
    <source>
        <dbReference type="HAMAP-Rule" id="MF_01808"/>
    </source>
</evidence>
<feature type="active site" evidence="9">
    <location>
        <position position="183"/>
    </location>
</feature>
<dbReference type="PROSITE" id="PS51898">
    <property type="entry name" value="TYR_RECOMBINASE"/>
    <property type="match status" value="1"/>
</dbReference>
<feature type="domain" description="Tyr recombinase" evidence="10">
    <location>
        <begin position="115"/>
        <end position="301"/>
    </location>
</feature>
<name>A0A4Q7Z970_9GAMM</name>
<dbReference type="InterPro" id="IPR010998">
    <property type="entry name" value="Integrase_recombinase_N"/>
</dbReference>
<dbReference type="InterPro" id="IPR011010">
    <property type="entry name" value="DNA_brk_join_enz"/>
</dbReference>
<organism evidence="12 13">
    <name type="scientific">Fluviicoccus keumensis</name>
    <dbReference type="NCBI Taxonomy" id="1435465"/>
    <lineage>
        <taxon>Bacteria</taxon>
        <taxon>Pseudomonadati</taxon>
        <taxon>Pseudomonadota</taxon>
        <taxon>Gammaproteobacteria</taxon>
        <taxon>Moraxellales</taxon>
        <taxon>Moraxellaceae</taxon>
        <taxon>Fluviicoccus</taxon>
    </lineage>
</organism>
<keyword evidence="4 9" id="KW-0159">Chromosome partition</keyword>
<dbReference type="GO" id="GO:0006313">
    <property type="term" value="P:DNA transposition"/>
    <property type="evidence" value="ECO:0007669"/>
    <property type="project" value="UniProtKB-UniRule"/>
</dbReference>
<dbReference type="GO" id="GO:0051301">
    <property type="term" value="P:cell division"/>
    <property type="evidence" value="ECO:0007669"/>
    <property type="project" value="UniProtKB-KW"/>
</dbReference>
<dbReference type="GO" id="GO:0007059">
    <property type="term" value="P:chromosome segregation"/>
    <property type="evidence" value="ECO:0007669"/>
    <property type="project" value="UniProtKB-UniRule"/>
</dbReference>
<dbReference type="Gene3D" id="1.10.443.10">
    <property type="entry name" value="Intergrase catalytic core"/>
    <property type="match status" value="1"/>
</dbReference>
<evidence type="ECO:0000259" key="11">
    <source>
        <dbReference type="PROSITE" id="PS51900"/>
    </source>
</evidence>
<evidence type="ECO:0000313" key="12">
    <source>
        <dbReference type="EMBL" id="RZU47050.1"/>
    </source>
</evidence>
<feature type="active site" evidence="9">
    <location>
        <position position="253"/>
    </location>
</feature>
<dbReference type="EMBL" id="SHKX01000011">
    <property type="protein sequence ID" value="RZU47050.1"/>
    <property type="molecule type" value="Genomic_DNA"/>
</dbReference>
<dbReference type="AlphaFoldDB" id="A0A4Q7Z970"/>
<dbReference type="InterPro" id="IPR013762">
    <property type="entry name" value="Integrase-like_cat_sf"/>
</dbReference>
<comment type="function">
    <text evidence="9">Site-specific tyrosine recombinase, which acts by catalyzing the cutting and rejoining of the recombining DNA molecules. The XerC-XerD complex is essential to convert dimers of the bacterial chromosome into monomers to permit their segregation at cell division. It also contributes to the segregational stability of plasmids.</text>
</comment>
<feature type="active site" evidence="9">
    <location>
        <position position="159"/>
    </location>
</feature>
<dbReference type="HAMAP" id="MF_01808">
    <property type="entry name" value="Recomb_XerC_XerD"/>
    <property type="match status" value="1"/>
</dbReference>
<evidence type="ECO:0000256" key="4">
    <source>
        <dbReference type="ARBA" id="ARBA00022829"/>
    </source>
</evidence>
<accession>A0A4Q7Z970</accession>
<dbReference type="Pfam" id="PF02899">
    <property type="entry name" value="Phage_int_SAM_1"/>
    <property type="match status" value="1"/>
</dbReference>
<gene>
    <name evidence="9" type="primary">xerC</name>
    <name evidence="12" type="ORF">EV700_1440</name>
</gene>
<evidence type="ECO:0000256" key="5">
    <source>
        <dbReference type="ARBA" id="ARBA00022908"/>
    </source>
</evidence>
<dbReference type="InterPro" id="IPR044068">
    <property type="entry name" value="CB"/>
</dbReference>
<evidence type="ECO:0000256" key="8">
    <source>
        <dbReference type="ARBA" id="ARBA00023306"/>
    </source>
</evidence>
<protein>
    <recommendedName>
        <fullName evidence="9">Tyrosine recombinase XerC</fullName>
    </recommendedName>
</protein>
<keyword evidence="3 9" id="KW-0132">Cell division</keyword>
<dbReference type="InterPro" id="IPR050090">
    <property type="entry name" value="Tyrosine_recombinase_XerCD"/>
</dbReference>
<evidence type="ECO:0000259" key="10">
    <source>
        <dbReference type="PROSITE" id="PS51898"/>
    </source>
</evidence>
<dbReference type="PANTHER" id="PTHR30349:SF81">
    <property type="entry name" value="TYROSINE RECOMBINASE XERC"/>
    <property type="match status" value="1"/>
</dbReference>
<feature type="domain" description="Core-binding (CB)" evidence="11">
    <location>
        <begin position="8"/>
        <end position="94"/>
    </location>
</feature>
<keyword evidence="6 9" id="KW-0238">DNA-binding</keyword>
<evidence type="ECO:0000256" key="7">
    <source>
        <dbReference type="ARBA" id="ARBA00023172"/>
    </source>
</evidence>
<comment type="subunit">
    <text evidence="9">Forms a cyclic heterotetrameric complex composed of two molecules of XerC and two molecules of XerD.</text>
</comment>
<feature type="active site" evidence="9">
    <location>
        <position position="256"/>
    </location>
</feature>
<comment type="subcellular location">
    <subcellularLocation>
        <location evidence="1 9">Cytoplasm</location>
    </subcellularLocation>
</comment>
<dbReference type="GO" id="GO:0003677">
    <property type="term" value="F:DNA binding"/>
    <property type="evidence" value="ECO:0007669"/>
    <property type="project" value="UniProtKB-UniRule"/>
</dbReference>
<evidence type="ECO:0000313" key="13">
    <source>
        <dbReference type="Proteomes" id="UP000292423"/>
    </source>
</evidence>
<dbReference type="SUPFAM" id="SSF56349">
    <property type="entry name" value="DNA breaking-rejoining enzymes"/>
    <property type="match status" value="1"/>
</dbReference>